<sequence length="916" mass="97468">MARAIEILRMVAPDARRAYLAAFRDGDALLKAHDITTPQRLAHFLAQVLHESGGLTVEWESGNYSAARLLEIFGVGRHSAAVTPAEAERLARNAEAIFERVYGVGNPVKSRELGNTRPGDGFRYRGGGLLQTTGRDNYRRMGRLCGVDFEANPELIVSAEHALKPALAEWTEGNLNRLADQDEIVLITKKINGGTIGLADRRRWLARLKPLIKSVDFAEGAVAEAPTAGPTPGPDAAAKRGTGGGLLRRALPHLGEDYVNRQVPKDDANWTGPWDCAEFVSWLVYQEAGILYGCVDNRAPPAAADAYTGAWRRDAERHGIRVSVEQAASTVGGIVLRYPPPGGMGHIALCDGKGGTVEAKGKRYGVVADKVDGRTWHIGILIPGIDYGADGGVVSVPVRPPADIYARRAVNMDPAVVVEIQKALRRKGFDPGEIDGEFGPMTEAAVVDFQIAEGLVVDGEVGRDTAAALGIALSRGASVPPGPTSGPGPGSGPGPAPFDVGVPSLGPIDLGAQAMNPFLVIAARVLPDIAKALVGDKAGAVTSAITKAVTETTQTRTAEEAREKLAVDPAAYTALQIKLAEIAAAQDEARQKAQFAMLQARLEADTEKRRSELQALQLERESTSEARATLRAIAGQGGVIAWTAPILSYVVTLGFFAVLVLLVVKGLPKLQASNETLQVVNIVIGALTAAFATVINFWLGSSQGSRLKDVAAISREETQSVRLEQATRAAERPNGVMPGPKPKPKDQLDRCLDIVLSKEVASDTGAATRYGLTLADLVDTWRKTDLTPADLQKLTREQACEVYRVRYWNVLKCDELPVGVDLVVFDTAAETDVVQAAKLLQKVVGANEDGSVGPVTLGAVGLMTPRAIVTRLSELRRERLRMLQTGGAGAAAAVGTSRIEDVDTLAREMIDRAAET</sequence>
<dbReference type="Pfam" id="PF05838">
    <property type="entry name" value="Glyco_hydro_108"/>
    <property type="match status" value="1"/>
</dbReference>
<dbReference type="Proteomes" id="UP001597314">
    <property type="component" value="Unassembled WGS sequence"/>
</dbReference>
<feature type="transmembrane region" description="Helical" evidence="2">
    <location>
        <begin position="646"/>
        <end position="667"/>
    </location>
</feature>
<feature type="region of interest" description="Disordered" evidence="1">
    <location>
        <begin position="476"/>
        <end position="499"/>
    </location>
</feature>
<keyword evidence="2" id="KW-0812">Transmembrane</keyword>
<dbReference type="InterPro" id="IPR008565">
    <property type="entry name" value="TtsA-like_GH18_dom"/>
</dbReference>
<keyword evidence="2" id="KW-0472">Membrane</keyword>
<dbReference type="InterPro" id="IPR036365">
    <property type="entry name" value="PGBD-like_sf"/>
</dbReference>
<evidence type="ECO:0000259" key="3">
    <source>
        <dbReference type="Pfam" id="PF01471"/>
    </source>
</evidence>
<accession>A0ABW5AGV6</accession>
<dbReference type="PANTHER" id="PTHR34408">
    <property type="entry name" value="FAMILY PROTEIN, PUTATIVE-RELATED"/>
    <property type="match status" value="1"/>
</dbReference>
<organism evidence="5 6">
    <name type="scientific">Rhodoplanes azumiensis</name>
    <dbReference type="NCBI Taxonomy" id="1897628"/>
    <lineage>
        <taxon>Bacteria</taxon>
        <taxon>Pseudomonadati</taxon>
        <taxon>Pseudomonadota</taxon>
        <taxon>Alphaproteobacteria</taxon>
        <taxon>Hyphomicrobiales</taxon>
        <taxon>Nitrobacteraceae</taxon>
        <taxon>Rhodoplanes</taxon>
    </lineage>
</organism>
<feature type="transmembrane region" description="Helical" evidence="2">
    <location>
        <begin position="679"/>
        <end position="699"/>
    </location>
</feature>
<dbReference type="SUPFAM" id="SSF47090">
    <property type="entry name" value="PGBD-like"/>
    <property type="match status" value="1"/>
</dbReference>
<gene>
    <name evidence="5" type="ORF">ACFSOX_03100</name>
</gene>
<feature type="domain" description="Peptidoglycan binding-like" evidence="3">
    <location>
        <begin position="417"/>
        <end position="469"/>
    </location>
</feature>
<reference evidence="6" key="1">
    <citation type="journal article" date="2019" name="Int. J. Syst. Evol. Microbiol.">
        <title>The Global Catalogue of Microorganisms (GCM) 10K type strain sequencing project: providing services to taxonomists for standard genome sequencing and annotation.</title>
        <authorList>
            <consortium name="The Broad Institute Genomics Platform"/>
            <consortium name="The Broad Institute Genome Sequencing Center for Infectious Disease"/>
            <person name="Wu L."/>
            <person name="Ma J."/>
        </authorList>
    </citation>
    <scope>NUCLEOTIDE SEQUENCE [LARGE SCALE GENOMIC DNA]</scope>
    <source>
        <strain evidence="6">CGMCC 1.6774</strain>
    </source>
</reference>
<evidence type="ECO:0000313" key="5">
    <source>
        <dbReference type="EMBL" id="MFD2181129.1"/>
    </source>
</evidence>
<evidence type="ECO:0000256" key="2">
    <source>
        <dbReference type="SAM" id="Phobius"/>
    </source>
</evidence>
<proteinExistence type="predicted"/>
<evidence type="ECO:0000313" key="6">
    <source>
        <dbReference type="Proteomes" id="UP001597314"/>
    </source>
</evidence>
<name>A0ABW5AGV6_9BRAD</name>
<feature type="compositionally biased region" description="Pro residues" evidence="1">
    <location>
        <begin position="480"/>
        <end position="496"/>
    </location>
</feature>
<comment type="caution">
    <text evidence="5">The sequence shown here is derived from an EMBL/GenBank/DDBJ whole genome shotgun (WGS) entry which is preliminary data.</text>
</comment>
<feature type="domain" description="TtsA-like Glycoside hydrolase family 108" evidence="4">
    <location>
        <begin position="761"/>
        <end position="829"/>
    </location>
</feature>
<dbReference type="RefSeq" id="WP_378476322.1">
    <property type="nucleotide sequence ID" value="NZ_JBHUIW010000002.1"/>
</dbReference>
<keyword evidence="2" id="KW-1133">Transmembrane helix</keyword>
<dbReference type="InterPro" id="IPR036366">
    <property type="entry name" value="PGBDSf"/>
</dbReference>
<dbReference type="InterPro" id="IPR023346">
    <property type="entry name" value="Lysozyme-like_dom_sf"/>
</dbReference>
<dbReference type="SUPFAM" id="SSF53955">
    <property type="entry name" value="Lysozyme-like"/>
    <property type="match status" value="2"/>
</dbReference>
<dbReference type="Gene3D" id="1.10.101.10">
    <property type="entry name" value="PGBD-like superfamily/PGBD"/>
    <property type="match status" value="1"/>
</dbReference>
<dbReference type="Gene3D" id="1.10.530.10">
    <property type="match status" value="1"/>
</dbReference>
<dbReference type="InterPro" id="IPR002477">
    <property type="entry name" value="Peptidoglycan-bd-like"/>
</dbReference>
<dbReference type="Gene3D" id="3.90.1720.10">
    <property type="entry name" value="endopeptidase domain like (from Nostoc punctiforme)"/>
    <property type="match status" value="1"/>
</dbReference>
<keyword evidence="6" id="KW-1185">Reference proteome</keyword>
<dbReference type="Pfam" id="PF01471">
    <property type="entry name" value="PG_binding_1"/>
    <property type="match status" value="1"/>
</dbReference>
<protein>
    <submittedName>
        <fullName evidence="5">Peptidoglycan-binding protein</fullName>
    </submittedName>
</protein>
<dbReference type="Gene3D" id="1.20.141.10">
    <property type="entry name" value="Chitosanase, subunit A, domain 1"/>
    <property type="match status" value="1"/>
</dbReference>
<evidence type="ECO:0000259" key="4">
    <source>
        <dbReference type="Pfam" id="PF05838"/>
    </source>
</evidence>
<evidence type="ECO:0000256" key="1">
    <source>
        <dbReference type="SAM" id="MobiDB-lite"/>
    </source>
</evidence>
<feature type="region of interest" description="Disordered" evidence="1">
    <location>
        <begin position="726"/>
        <end position="746"/>
    </location>
</feature>
<dbReference type="PANTHER" id="PTHR34408:SF1">
    <property type="entry name" value="GLYCOSYL HYDROLASE FAMILY 19 DOMAIN-CONTAINING PROTEIN HI_1415"/>
    <property type="match status" value="1"/>
</dbReference>
<dbReference type="InterPro" id="IPR052354">
    <property type="entry name" value="Cell_Wall_Dynamics_Protein"/>
</dbReference>
<dbReference type="EMBL" id="JBHUIW010000002">
    <property type="protein sequence ID" value="MFD2181129.1"/>
    <property type="molecule type" value="Genomic_DNA"/>
</dbReference>